<dbReference type="Proteomes" id="UP000708208">
    <property type="component" value="Unassembled WGS sequence"/>
</dbReference>
<evidence type="ECO:0000313" key="2">
    <source>
        <dbReference type="EMBL" id="CAG7726018.1"/>
    </source>
</evidence>
<gene>
    <name evidence="2" type="ORF">AFUS01_LOCUS14950</name>
</gene>
<reference evidence="2" key="1">
    <citation type="submission" date="2021-06" db="EMBL/GenBank/DDBJ databases">
        <authorList>
            <person name="Hodson N. C."/>
            <person name="Mongue J. A."/>
            <person name="Jaron S. K."/>
        </authorList>
    </citation>
    <scope>NUCLEOTIDE SEQUENCE</scope>
</reference>
<protein>
    <submittedName>
        <fullName evidence="2">Uncharacterized protein</fullName>
    </submittedName>
</protein>
<feature type="compositionally biased region" description="Polar residues" evidence="1">
    <location>
        <begin position="1"/>
        <end position="16"/>
    </location>
</feature>
<keyword evidence="3" id="KW-1185">Reference proteome</keyword>
<evidence type="ECO:0000313" key="3">
    <source>
        <dbReference type="Proteomes" id="UP000708208"/>
    </source>
</evidence>
<comment type="caution">
    <text evidence="2">The sequence shown here is derived from an EMBL/GenBank/DDBJ whole genome shotgun (WGS) entry which is preliminary data.</text>
</comment>
<proteinExistence type="predicted"/>
<organism evidence="2 3">
    <name type="scientific">Allacma fusca</name>
    <dbReference type="NCBI Taxonomy" id="39272"/>
    <lineage>
        <taxon>Eukaryota</taxon>
        <taxon>Metazoa</taxon>
        <taxon>Ecdysozoa</taxon>
        <taxon>Arthropoda</taxon>
        <taxon>Hexapoda</taxon>
        <taxon>Collembola</taxon>
        <taxon>Symphypleona</taxon>
        <taxon>Sminthuridae</taxon>
        <taxon>Allacma</taxon>
    </lineage>
</organism>
<sequence>MNMCTEPQSSGQCNPGTESMSMETESEESPTLTVQSLLGQELMPPEPAAKKPKMDEGSNALDLDIPLLTDRDMQLETQTILSTIVEPPSTCHSIVGTEDSKTTTNTNVNGASRKGRVDVTALTKDDDDTPVYLGSVFDQPRATDPVSILPDGGGNNGDDGGVTDGESDIEIVFEQQNLEMAKNSGVPVDRTKIRVNLVHFQQAKKRLCEVLENYRRLEAVGLENLLILLPTCLPMLLNVVRQVTPVERMERLLSLQAVQPFGQEEQKCILDYLYENFHEYHEGNQAFANYMEMILMPELTVRLYALVNHISVEQAENEMFKIMGVLNYGLSTPWMEQDDAQEEKVPETQEDQQLEDPLSITPNTHDNLVSLETTQNQQQCKIVCFPKPSRPSYSVTFVKIIITPTQDRHPYPHPVRIFLDIYNLQQI</sequence>
<dbReference type="AlphaFoldDB" id="A0A8J2NTY7"/>
<dbReference type="EMBL" id="CAJVCH010129691">
    <property type="protein sequence ID" value="CAG7726018.1"/>
    <property type="molecule type" value="Genomic_DNA"/>
</dbReference>
<feature type="region of interest" description="Disordered" evidence="1">
    <location>
        <begin position="337"/>
        <end position="360"/>
    </location>
</feature>
<name>A0A8J2NTY7_9HEXA</name>
<feature type="region of interest" description="Disordered" evidence="1">
    <location>
        <begin position="91"/>
        <end position="111"/>
    </location>
</feature>
<evidence type="ECO:0000256" key="1">
    <source>
        <dbReference type="SAM" id="MobiDB-lite"/>
    </source>
</evidence>
<accession>A0A8J2NTY7</accession>
<feature type="region of interest" description="Disordered" evidence="1">
    <location>
        <begin position="1"/>
        <end position="58"/>
    </location>
</feature>